<accession>A0A914P742</accession>
<organism evidence="1 2">
    <name type="scientific">Panagrolaimus davidi</name>
    <dbReference type="NCBI Taxonomy" id="227884"/>
    <lineage>
        <taxon>Eukaryota</taxon>
        <taxon>Metazoa</taxon>
        <taxon>Ecdysozoa</taxon>
        <taxon>Nematoda</taxon>
        <taxon>Chromadorea</taxon>
        <taxon>Rhabditida</taxon>
        <taxon>Tylenchina</taxon>
        <taxon>Panagrolaimomorpha</taxon>
        <taxon>Panagrolaimoidea</taxon>
        <taxon>Panagrolaimidae</taxon>
        <taxon>Panagrolaimus</taxon>
    </lineage>
</organism>
<proteinExistence type="predicted"/>
<dbReference type="AlphaFoldDB" id="A0A914P742"/>
<dbReference type="Proteomes" id="UP000887578">
    <property type="component" value="Unplaced"/>
</dbReference>
<evidence type="ECO:0000313" key="2">
    <source>
        <dbReference type="WBParaSite" id="PDA_v2.g13231.t1"/>
    </source>
</evidence>
<dbReference type="WBParaSite" id="PDA_v2.g13231.t1">
    <property type="protein sequence ID" value="PDA_v2.g13231.t1"/>
    <property type="gene ID" value="PDA_v2.g13231"/>
</dbReference>
<name>A0A914P742_9BILA</name>
<evidence type="ECO:0000313" key="1">
    <source>
        <dbReference type="Proteomes" id="UP000887578"/>
    </source>
</evidence>
<sequence>MKILLKKKFFLHGPSSKYINKGFAKEIITRCQPVLKWLEEAEEDSEEESGEDDDDVEVAFDERSREIGTISTEQPKTNGIHKPVEAKAVKVEDDGDEIDIDDI</sequence>
<protein>
    <submittedName>
        <fullName evidence="2">Uncharacterized protein</fullName>
    </submittedName>
</protein>
<keyword evidence="1" id="KW-1185">Reference proteome</keyword>
<reference evidence="2" key="1">
    <citation type="submission" date="2022-11" db="UniProtKB">
        <authorList>
            <consortium name="WormBaseParasite"/>
        </authorList>
    </citation>
    <scope>IDENTIFICATION</scope>
</reference>
<dbReference type="Gene3D" id="1.25.40.180">
    <property type="match status" value="1"/>
</dbReference>